<evidence type="ECO:0000256" key="3">
    <source>
        <dbReference type="ARBA" id="ARBA00023145"/>
    </source>
</evidence>
<protein>
    <submittedName>
        <fullName evidence="6">Penicillin acylase family protein</fullName>
    </submittedName>
</protein>
<dbReference type="InterPro" id="IPR000421">
    <property type="entry name" value="FA58C"/>
</dbReference>
<dbReference type="InterPro" id="IPR043146">
    <property type="entry name" value="Penicillin_amidase_N_B-knob"/>
</dbReference>
<evidence type="ECO:0000259" key="5">
    <source>
        <dbReference type="PROSITE" id="PS50022"/>
    </source>
</evidence>
<dbReference type="SUPFAM" id="SSF49785">
    <property type="entry name" value="Galactose-binding domain-like"/>
    <property type="match status" value="1"/>
</dbReference>
<reference evidence="7" key="1">
    <citation type="journal article" date="2019" name="Int. J. Syst. Evol. Microbiol.">
        <title>The Global Catalogue of Microorganisms (GCM) 10K type strain sequencing project: providing services to taxonomists for standard genome sequencing and annotation.</title>
        <authorList>
            <consortium name="The Broad Institute Genomics Platform"/>
            <consortium name="The Broad Institute Genome Sequencing Center for Infectious Disease"/>
            <person name="Wu L."/>
            <person name="Ma J."/>
        </authorList>
    </citation>
    <scope>NUCLEOTIDE SEQUENCE [LARGE SCALE GENOMIC DNA]</scope>
    <source>
        <strain evidence="7">CCUG 59778</strain>
    </source>
</reference>
<dbReference type="InterPro" id="IPR029055">
    <property type="entry name" value="Ntn_hydrolases_N"/>
</dbReference>
<keyword evidence="7" id="KW-1185">Reference proteome</keyword>
<dbReference type="InterPro" id="IPR043147">
    <property type="entry name" value="Penicillin_amidase_A-knob"/>
</dbReference>
<dbReference type="InterPro" id="IPR008979">
    <property type="entry name" value="Galactose-bd-like_sf"/>
</dbReference>
<dbReference type="Gene3D" id="1.10.1400.10">
    <property type="match status" value="1"/>
</dbReference>
<evidence type="ECO:0000256" key="1">
    <source>
        <dbReference type="ARBA" id="ARBA00006586"/>
    </source>
</evidence>
<dbReference type="Pfam" id="PF01804">
    <property type="entry name" value="Penicil_amidase"/>
    <property type="match status" value="1"/>
</dbReference>
<accession>A0ABW0EI36</accession>
<dbReference type="Gene3D" id="3.60.20.10">
    <property type="entry name" value="Glutamine Phosphoribosylpyrophosphate, subunit 1, domain 1"/>
    <property type="match status" value="1"/>
</dbReference>
<evidence type="ECO:0000313" key="6">
    <source>
        <dbReference type="EMBL" id="MFC5287049.1"/>
    </source>
</evidence>
<proteinExistence type="inferred from homology"/>
<comment type="caution">
    <text evidence="6">The sequence shown here is derived from an EMBL/GenBank/DDBJ whole genome shotgun (WGS) entry which is preliminary data.</text>
</comment>
<organism evidence="6 7">
    <name type="scientific">Actinokineospora guangxiensis</name>
    <dbReference type="NCBI Taxonomy" id="1490288"/>
    <lineage>
        <taxon>Bacteria</taxon>
        <taxon>Bacillati</taxon>
        <taxon>Actinomycetota</taxon>
        <taxon>Actinomycetes</taxon>
        <taxon>Pseudonocardiales</taxon>
        <taxon>Pseudonocardiaceae</taxon>
        <taxon>Actinokineospora</taxon>
    </lineage>
</organism>
<dbReference type="PANTHER" id="PTHR34218">
    <property type="entry name" value="PEPTIDASE S45 PENICILLIN AMIDASE"/>
    <property type="match status" value="1"/>
</dbReference>
<evidence type="ECO:0000313" key="7">
    <source>
        <dbReference type="Proteomes" id="UP001596157"/>
    </source>
</evidence>
<dbReference type="Gene3D" id="1.10.439.10">
    <property type="entry name" value="Penicillin Amidohydrolase, domain 1"/>
    <property type="match status" value="1"/>
</dbReference>
<comment type="similarity">
    <text evidence="1">Belongs to the peptidase S45 family.</text>
</comment>
<name>A0ABW0EI36_9PSEU</name>
<feature type="signal peptide" evidence="4">
    <location>
        <begin position="1"/>
        <end position="26"/>
    </location>
</feature>
<feature type="chain" id="PRO_5046595973" evidence="4">
    <location>
        <begin position="27"/>
        <end position="1062"/>
    </location>
</feature>
<sequence>MRVLIPAATCVTVIASLLAAPEPAEAQVLPPTAAFAANDYCVGQCADINPPGQNGSATLAEILAHQVFGTRPKHADDQIGRYDALATGYGGLSTETISQFFNDSSFGVAPSQVESTTRPRADVTIVRDKATGTPHITGTTRSGTMFGAGYAAAQDRLFLMDVLRRVGRGQLTPFAGGAAANQQLEQGFLADAPYTEADLQRQIETAAAKGPRGAQAMADARDYVEGINTYIRQAKSGRYFPGEYVLLGHVDAITNAGEITPFQMTDLAVIAAVIGAQFGSGGGGEVQAAVAKLAIQERYGVVEGERVWQSFRSADDPEHIQTVHNGQRFPYALPPANPRGAAMPDRGSVKAQPMVFDRAGAQAKAVQRTDLAEPKAGPLTTEAARGILADGVLPGDLLENKHGMSNALLVSGEHTASGHPIALFGPQTGYFAPQLLMLQELQGPGISARGASFAGISFYVLLGRGQDYAWSATTSSQDIIDTYAVELCSPSGAPTIDSTHYLHRGQCLPMEVIERRNSWYRSVGSPVDAGSYTLRVYRTTYGSVTHRATIGGKPVAYTRLRSTFLHELDSVIGFQEFNDPSAITSAADFQRAASHIGYTFNWFYADADDIAYYNSGNNPVREPSVDPGMPVLANAGFDWRGWNPETNLAAYTSYESHPQVVNQDYLISWNNNQAPGTAAAGLERGAVHRGDLLDARVRELISAGEVDRVGMTKAMAEAALADLRAERVLPLLLRVIGESTGDANVDAALRSLRAWLADGGLRAPTARGARAYHHADAIRIMDAWWPVLVKAQFEPGLGPAYPELTRVLKVDEAPSTTGHRGSSYQAGWWGYVHKDLRSVLGDPVQAPLGARYCGGGNLGQCRATLVDSLRTAAATPATTVYPGDGDCAAGDQWCADAIIHNALGGITQEPITTQNRPTYQQLVEFPARRGDVIANLSATATASSHESGLFASYPARQAVDRNPSTRWASNRGDNQSLTVDLGAVRSVSRVRLHWEAAYGRSYRIEVSSDGATWRTAWSTTAGDGGLDTAVFAATDARFVRMQGVTRGTSHGYSLWEMEVYAH</sequence>
<evidence type="ECO:0000256" key="2">
    <source>
        <dbReference type="ARBA" id="ARBA00022801"/>
    </source>
</evidence>
<dbReference type="Proteomes" id="UP001596157">
    <property type="component" value="Unassembled WGS sequence"/>
</dbReference>
<keyword evidence="3" id="KW-0865">Zymogen</keyword>
<keyword evidence="2" id="KW-0378">Hydrolase</keyword>
<dbReference type="SUPFAM" id="SSF56235">
    <property type="entry name" value="N-terminal nucleophile aminohydrolases (Ntn hydrolases)"/>
    <property type="match status" value="1"/>
</dbReference>
<dbReference type="Gene3D" id="2.60.120.260">
    <property type="entry name" value="Galactose-binding domain-like"/>
    <property type="match status" value="1"/>
</dbReference>
<gene>
    <name evidence="6" type="ORF">ACFPM7_08295</name>
</gene>
<dbReference type="PANTHER" id="PTHR34218:SF4">
    <property type="entry name" value="ACYL-HOMOSERINE LACTONE ACYLASE QUIP"/>
    <property type="match status" value="1"/>
</dbReference>
<dbReference type="InterPro" id="IPR002692">
    <property type="entry name" value="S45"/>
</dbReference>
<dbReference type="InterPro" id="IPR023343">
    <property type="entry name" value="Penicillin_amidase_dom1"/>
</dbReference>
<dbReference type="EMBL" id="JBHSKF010000003">
    <property type="protein sequence ID" value="MFC5287049.1"/>
    <property type="molecule type" value="Genomic_DNA"/>
</dbReference>
<dbReference type="PROSITE" id="PS50022">
    <property type="entry name" value="FA58C_3"/>
    <property type="match status" value="1"/>
</dbReference>
<dbReference type="RefSeq" id="WP_378245604.1">
    <property type="nucleotide sequence ID" value="NZ_JBHSKF010000003.1"/>
</dbReference>
<evidence type="ECO:0000256" key="4">
    <source>
        <dbReference type="SAM" id="SignalP"/>
    </source>
</evidence>
<dbReference type="Gene3D" id="2.30.120.10">
    <property type="match status" value="1"/>
</dbReference>
<feature type="domain" description="F5/8 type C" evidence="5">
    <location>
        <begin position="920"/>
        <end position="1062"/>
    </location>
</feature>
<dbReference type="Pfam" id="PF00754">
    <property type="entry name" value="F5_F8_type_C"/>
    <property type="match status" value="1"/>
</dbReference>
<keyword evidence="4" id="KW-0732">Signal</keyword>